<accession>A0A1X0WLW2</accession>
<comment type="caution">
    <text evidence="1">The sequence shown here is derived from an EMBL/GenBank/DDBJ whole genome shotgun (WGS) entry which is preliminary data.</text>
</comment>
<dbReference type="Proteomes" id="UP000192428">
    <property type="component" value="Unassembled WGS sequence"/>
</dbReference>
<name>A0A1X0WLW2_STROR</name>
<evidence type="ECO:0008006" key="3">
    <source>
        <dbReference type="Google" id="ProtNLM"/>
    </source>
</evidence>
<evidence type="ECO:0000313" key="1">
    <source>
        <dbReference type="EMBL" id="ORJ27751.1"/>
    </source>
</evidence>
<organism evidence="1 2">
    <name type="scientific">Streptococcus oralis subsp. tigurinus</name>
    <dbReference type="NCBI Taxonomy" id="1077464"/>
    <lineage>
        <taxon>Bacteria</taxon>
        <taxon>Bacillati</taxon>
        <taxon>Bacillota</taxon>
        <taxon>Bacilli</taxon>
        <taxon>Lactobacillales</taxon>
        <taxon>Streptococcaceae</taxon>
        <taxon>Streptococcus</taxon>
    </lineage>
</organism>
<dbReference type="EMBL" id="LNVF01000013">
    <property type="protein sequence ID" value="ORJ27751.1"/>
    <property type="molecule type" value="Genomic_DNA"/>
</dbReference>
<gene>
    <name evidence="1" type="ORF">ATE34_06285</name>
</gene>
<proteinExistence type="predicted"/>
<reference evidence="1 2" key="1">
    <citation type="journal article" date="2016" name="PLoS ONE">
        <title>Comparative Genomics Analysis of Streptococcus tigurinus Strains Identifies Genetic Elements Specifically and Uniquely Present in Highly Virulent Strains.</title>
        <authorList>
            <person name="Diene S.M."/>
            <person name="Francois P."/>
            <person name="Zbinden A."/>
            <person name="Entenza J.M."/>
            <person name="Resch G."/>
        </authorList>
    </citation>
    <scope>NUCLEOTIDE SEQUENCE [LARGE SCALE GENOMIC DNA]</scope>
    <source>
        <strain evidence="1 2">AZ_8</strain>
    </source>
</reference>
<sequence>MAKYKAIKNLILKTPGIYVTEGEFVELEPNYADQVNKDLKQTFPDVVAVLELVEDVSTQSEQADATE</sequence>
<protein>
    <recommendedName>
        <fullName evidence="3">Phage protein</fullName>
    </recommendedName>
</protein>
<evidence type="ECO:0000313" key="2">
    <source>
        <dbReference type="Proteomes" id="UP000192428"/>
    </source>
</evidence>
<dbReference type="AlphaFoldDB" id="A0A1X0WLW2"/>
<dbReference type="RefSeq" id="WP_084911956.1">
    <property type="nucleotide sequence ID" value="NZ_LNVF01000013.1"/>
</dbReference>